<dbReference type="PANTHER" id="PTHR43085">
    <property type="entry name" value="HEXOKINASE FAMILY MEMBER"/>
    <property type="match status" value="1"/>
</dbReference>
<evidence type="ECO:0000256" key="2">
    <source>
        <dbReference type="ARBA" id="ARBA00022679"/>
    </source>
</evidence>
<comment type="caution">
    <text evidence="8">The sequence shown here is derived from an EMBL/GenBank/DDBJ whole genome shotgun (WGS) entry which is preliminary data.</text>
</comment>
<evidence type="ECO:0000313" key="9">
    <source>
        <dbReference type="Proteomes" id="UP000824890"/>
    </source>
</evidence>
<dbReference type="Pfam" id="PF00294">
    <property type="entry name" value="PfkB"/>
    <property type="match status" value="1"/>
</dbReference>
<keyword evidence="6" id="KW-0119">Carbohydrate metabolism</keyword>
<organism evidence="8 9">
    <name type="scientific">Brassica napus</name>
    <name type="common">Rape</name>
    <dbReference type="NCBI Taxonomy" id="3708"/>
    <lineage>
        <taxon>Eukaryota</taxon>
        <taxon>Viridiplantae</taxon>
        <taxon>Streptophyta</taxon>
        <taxon>Embryophyta</taxon>
        <taxon>Tracheophyta</taxon>
        <taxon>Spermatophyta</taxon>
        <taxon>Magnoliopsida</taxon>
        <taxon>eudicotyledons</taxon>
        <taxon>Gunneridae</taxon>
        <taxon>Pentapetalae</taxon>
        <taxon>rosids</taxon>
        <taxon>malvids</taxon>
        <taxon>Brassicales</taxon>
        <taxon>Brassicaceae</taxon>
        <taxon>Brassiceae</taxon>
        <taxon>Brassica</taxon>
    </lineage>
</organism>
<reference evidence="8 9" key="1">
    <citation type="submission" date="2021-05" db="EMBL/GenBank/DDBJ databases">
        <title>Genome Assembly of Synthetic Allotetraploid Brassica napus Reveals Homoeologous Exchanges between Subgenomes.</title>
        <authorList>
            <person name="Davis J.T."/>
        </authorList>
    </citation>
    <scope>NUCLEOTIDE SEQUENCE [LARGE SCALE GENOMIC DNA]</scope>
    <source>
        <strain evidence="9">cv. Da-Ae</strain>
        <tissue evidence="8">Seedling</tissue>
    </source>
</reference>
<dbReference type="PANTHER" id="PTHR43085:SF24">
    <property type="entry name" value="FRUCTOKINASE-4-RELATED"/>
    <property type="match status" value="1"/>
</dbReference>
<dbReference type="InterPro" id="IPR011611">
    <property type="entry name" value="PfkB_dom"/>
</dbReference>
<dbReference type="SUPFAM" id="SSF53613">
    <property type="entry name" value="Ribokinase-like"/>
    <property type="match status" value="1"/>
</dbReference>
<evidence type="ECO:0000256" key="6">
    <source>
        <dbReference type="ARBA" id="ARBA00023277"/>
    </source>
</evidence>
<evidence type="ECO:0000313" key="8">
    <source>
        <dbReference type="EMBL" id="KAH0884499.1"/>
    </source>
</evidence>
<evidence type="ECO:0000259" key="7">
    <source>
        <dbReference type="Pfam" id="PF00294"/>
    </source>
</evidence>
<evidence type="ECO:0000256" key="5">
    <source>
        <dbReference type="ARBA" id="ARBA00022840"/>
    </source>
</evidence>
<dbReference type="EMBL" id="JAGKQM010000014">
    <property type="protein sequence ID" value="KAH0884499.1"/>
    <property type="molecule type" value="Genomic_DNA"/>
</dbReference>
<dbReference type="InterPro" id="IPR050306">
    <property type="entry name" value="PfkB_Carbo_kinase"/>
</dbReference>
<keyword evidence="4" id="KW-0418">Kinase</keyword>
<dbReference type="Gene3D" id="3.40.1190.20">
    <property type="match status" value="1"/>
</dbReference>
<sequence length="124" mass="13675">KLPWHSKLTLGLVTLSENGCKIYTPKPSVDLLIFSCQHTSVDTTGARDSYVGALLCNIVDDRTVPALTYGNMGNCHGSIGSKKDEARLGEVLRFANACGSITTTILPRKELFRLFLRCLRFRLS</sequence>
<keyword evidence="9" id="KW-1185">Reference proteome</keyword>
<dbReference type="Proteomes" id="UP000824890">
    <property type="component" value="Unassembled WGS sequence"/>
</dbReference>
<feature type="domain" description="Carbohydrate kinase PfkB" evidence="7">
    <location>
        <begin position="12"/>
        <end position="104"/>
    </location>
</feature>
<evidence type="ECO:0000256" key="4">
    <source>
        <dbReference type="ARBA" id="ARBA00022777"/>
    </source>
</evidence>
<evidence type="ECO:0000256" key="3">
    <source>
        <dbReference type="ARBA" id="ARBA00022741"/>
    </source>
</evidence>
<feature type="non-terminal residue" evidence="8">
    <location>
        <position position="1"/>
    </location>
</feature>
<gene>
    <name evidence="8" type="ORF">HID58_060595</name>
</gene>
<dbReference type="InterPro" id="IPR029056">
    <property type="entry name" value="Ribokinase-like"/>
</dbReference>
<name>A0ABQ7ZW93_BRANA</name>
<keyword evidence="2" id="KW-0808">Transferase</keyword>
<accession>A0ABQ7ZW93</accession>
<keyword evidence="3" id="KW-0547">Nucleotide-binding</keyword>
<comment type="similarity">
    <text evidence="1">Belongs to the carbohydrate kinase PfkB family.</text>
</comment>
<keyword evidence="5" id="KW-0067">ATP-binding</keyword>
<protein>
    <recommendedName>
        <fullName evidence="7">Carbohydrate kinase PfkB domain-containing protein</fullName>
    </recommendedName>
</protein>
<evidence type="ECO:0000256" key="1">
    <source>
        <dbReference type="ARBA" id="ARBA00010688"/>
    </source>
</evidence>
<proteinExistence type="inferred from homology"/>